<dbReference type="Proteomes" id="UP000186406">
    <property type="component" value="Unassembled WGS sequence"/>
</dbReference>
<protein>
    <submittedName>
        <fullName evidence="1">Uncharacterized protein</fullName>
    </submittedName>
</protein>
<dbReference type="RefSeq" id="WP_073625646.1">
    <property type="nucleotide sequence ID" value="NZ_FRXO01000001.1"/>
</dbReference>
<dbReference type="EMBL" id="FRXO01000001">
    <property type="protein sequence ID" value="SHO61095.1"/>
    <property type="molecule type" value="Genomic_DNA"/>
</dbReference>
<organism evidence="1 2">
    <name type="scientific">Pseudoxanthobacter soli DSM 19599</name>
    <dbReference type="NCBI Taxonomy" id="1123029"/>
    <lineage>
        <taxon>Bacteria</taxon>
        <taxon>Pseudomonadati</taxon>
        <taxon>Pseudomonadota</taxon>
        <taxon>Alphaproteobacteria</taxon>
        <taxon>Hyphomicrobiales</taxon>
        <taxon>Segnochrobactraceae</taxon>
        <taxon>Pseudoxanthobacter</taxon>
    </lineage>
</organism>
<proteinExistence type="predicted"/>
<dbReference type="AlphaFoldDB" id="A0A1M7Z887"/>
<gene>
    <name evidence="1" type="ORF">SAMN02745172_00570</name>
</gene>
<name>A0A1M7Z887_9HYPH</name>
<evidence type="ECO:0000313" key="2">
    <source>
        <dbReference type="Proteomes" id="UP000186406"/>
    </source>
</evidence>
<keyword evidence="2" id="KW-1185">Reference proteome</keyword>
<sequence>MADPIRNLRAGHAAAAGTKCPFPLPSSEGIGWLAGKWCAETGRDMPARAKLAGRTITLTWADGKEIKLAWDNLRKRVAPAG</sequence>
<accession>A0A1M7Z887</accession>
<reference evidence="1 2" key="1">
    <citation type="submission" date="2016-12" db="EMBL/GenBank/DDBJ databases">
        <authorList>
            <person name="Song W.-J."/>
            <person name="Kurnit D.M."/>
        </authorList>
    </citation>
    <scope>NUCLEOTIDE SEQUENCE [LARGE SCALE GENOMIC DNA]</scope>
    <source>
        <strain evidence="1 2">DSM 19599</strain>
    </source>
</reference>
<evidence type="ECO:0000313" key="1">
    <source>
        <dbReference type="EMBL" id="SHO61095.1"/>
    </source>
</evidence>